<dbReference type="Proteomes" id="UP000774617">
    <property type="component" value="Unassembled WGS sequence"/>
</dbReference>
<evidence type="ECO:0000256" key="4">
    <source>
        <dbReference type="ARBA" id="ARBA00022801"/>
    </source>
</evidence>
<dbReference type="InterPro" id="IPR003779">
    <property type="entry name" value="CMD-like"/>
</dbReference>
<organism evidence="7 8">
    <name type="scientific">Macrophomina phaseolina</name>
    <dbReference type="NCBI Taxonomy" id="35725"/>
    <lineage>
        <taxon>Eukaryota</taxon>
        <taxon>Fungi</taxon>
        <taxon>Dikarya</taxon>
        <taxon>Ascomycota</taxon>
        <taxon>Pezizomycotina</taxon>
        <taxon>Dothideomycetes</taxon>
        <taxon>Dothideomycetes incertae sedis</taxon>
        <taxon>Botryosphaeriales</taxon>
        <taxon>Botryosphaeriaceae</taxon>
        <taxon>Macrophomina</taxon>
    </lineage>
</organism>
<dbReference type="SMART" id="SM00849">
    <property type="entry name" value="Lactamase_B"/>
    <property type="match status" value="1"/>
</dbReference>
<dbReference type="Pfam" id="PF00753">
    <property type="entry name" value="Lactamase_B"/>
    <property type="match status" value="1"/>
</dbReference>
<keyword evidence="8" id="KW-1185">Reference proteome</keyword>
<dbReference type="SUPFAM" id="SSF56281">
    <property type="entry name" value="Metallo-hydrolase/oxidoreductase"/>
    <property type="match status" value="1"/>
</dbReference>
<comment type="caution">
    <text evidence="7">The sequence shown here is derived from an EMBL/GenBank/DDBJ whole genome shotgun (WGS) entry which is preliminary data.</text>
</comment>
<evidence type="ECO:0000256" key="1">
    <source>
        <dbReference type="ARBA" id="ARBA00001947"/>
    </source>
</evidence>
<reference evidence="7 8" key="1">
    <citation type="journal article" date="2021" name="Nat. Commun.">
        <title>Genetic determinants of endophytism in the Arabidopsis root mycobiome.</title>
        <authorList>
            <person name="Mesny F."/>
            <person name="Miyauchi S."/>
            <person name="Thiergart T."/>
            <person name="Pickel B."/>
            <person name="Atanasova L."/>
            <person name="Karlsson M."/>
            <person name="Huettel B."/>
            <person name="Barry K.W."/>
            <person name="Haridas S."/>
            <person name="Chen C."/>
            <person name="Bauer D."/>
            <person name="Andreopoulos W."/>
            <person name="Pangilinan J."/>
            <person name="LaButti K."/>
            <person name="Riley R."/>
            <person name="Lipzen A."/>
            <person name="Clum A."/>
            <person name="Drula E."/>
            <person name="Henrissat B."/>
            <person name="Kohler A."/>
            <person name="Grigoriev I.V."/>
            <person name="Martin F.M."/>
            <person name="Hacquard S."/>
        </authorList>
    </citation>
    <scope>NUCLEOTIDE SEQUENCE [LARGE SCALE GENOMIC DNA]</scope>
    <source>
        <strain evidence="7 8">MPI-SDFR-AT-0080</strain>
    </source>
</reference>
<dbReference type="InterPro" id="IPR001279">
    <property type="entry name" value="Metallo-B-lactamas"/>
</dbReference>
<dbReference type="CDD" id="cd07730">
    <property type="entry name" value="metallo-hydrolase-like_MBL-fold"/>
    <property type="match status" value="1"/>
</dbReference>
<dbReference type="Gene3D" id="1.20.1290.10">
    <property type="entry name" value="AhpD-like"/>
    <property type="match status" value="1"/>
</dbReference>
<evidence type="ECO:0000259" key="6">
    <source>
        <dbReference type="SMART" id="SM00849"/>
    </source>
</evidence>
<dbReference type="InterPro" id="IPR029032">
    <property type="entry name" value="AhpD-like"/>
</dbReference>
<dbReference type="Gene3D" id="3.60.15.10">
    <property type="entry name" value="Ribonuclease Z/Hydroxyacylglutathione hydrolase-like"/>
    <property type="match status" value="1"/>
</dbReference>
<dbReference type="SUPFAM" id="SSF69118">
    <property type="entry name" value="AhpD-like"/>
    <property type="match status" value="1"/>
</dbReference>
<proteinExistence type="inferred from homology"/>
<comment type="similarity">
    <text evidence="2">Belongs to the metallo-beta-lactamase superfamily.</text>
</comment>
<keyword evidence="5" id="KW-0862">Zinc</keyword>
<feature type="domain" description="Metallo-beta-lactamase" evidence="6">
    <location>
        <begin position="44"/>
        <end position="297"/>
    </location>
</feature>
<evidence type="ECO:0000256" key="3">
    <source>
        <dbReference type="ARBA" id="ARBA00022723"/>
    </source>
</evidence>
<protein>
    <submittedName>
        <fullName evidence="7">AhpD-like protein</fullName>
    </submittedName>
</protein>
<dbReference type="PANTHER" id="PTHR42978">
    <property type="entry name" value="QUORUM-QUENCHING LACTONASE YTNP-RELATED-RELATED"/>
    <property type="match status" value="1"/>
</dbReference>
<dbReference type="InterPro" id="IPR051013">
    <property type="entry name" value="MBL_superfamily_lactonases"/>
</dbReference>
<dbReference type="Pfam" id="PF02627">
    <property type="entry name" value="CMD"/>
    <property type="match status" value="2"/>
</dbReference>
<evidence type="ECO:0000313" key="8">
    <source>
        <dbReference type="Proteomes" id="UP000774617"/>
    </source>
</evidence>
<comment type="cofactor">
    <cofactor evidence="1">
        <name>Zn(2+)</name>
        <dbReference type="ChEBI" id="CHEBI:29105"/>
    </cofactor>
</comment>
<sequence>MANFVYTKEEKATVQVHALSAGHLTLPETHFVNPASDKARNTVPSLAFLIQHIDSKTGRSTRILFDLGIRRDISRYAAPIRHHVATRLPLSTDPDVVKSLAAGGLKPSDIDYIIYSHVHWDHIGEPRDFPHSSFILGHGARALLANTHPQTLRGGHSFFEPDLLDPARTIELPDPASPAAPKLPPPFRNPAAWAPLPSHGLPAVLDLFGDASLYVVDAPGHLPGHVNVLMRTAGGWLYLAGDACHDRRILRGERSIGEWRDEGGAVCCIHADKARAEETIERIRGLERRGVEVVFAHDVEWERDGRNKGRFWGAGRGATAVSHVGAVLRGSPVDKPHRKGNMTHSRDPARLKEQFTREFGEEALDNGWQNVLNLSPELFEASRKLRAVPRKKRHLPLKVQHLVSIAVDSASTHLYVPGIQSHIKEALKEGATTEEVMEVIELTSTLGIHACNIGVPLLVEVMKEEGIYDKHPTAGAPFDGYRERLKEDFTKKRGYWHQFWEDFLKLDPEFFEAYLEFSSVSWTKNVNGSGRGVLEPKLKELIYCAFDAAATHLYVPGLKLHMKNALGYGATPEEITEVLEIASLLSLHTAHVAAPILSQSIA</sequence>
<keyword evidence="4" id="KW-0378">Hydrolase</keyword>
<evidence type="ECO:0000256" key="5">
    <source>
        <dbReference type="ARBA" id="ARBA00022833"/>
    </source>
</evidence>
<dbReference type="PANTHER" id="PTHR42978:SF2">
    <property type="entry name" value="102 KBASES UNSTABLE REGION: FROM 1 TO 119443"/>
    <property type="match status" value="1"/>
</dbReference>
<dbReference type="EMBL" id="JAGTJR010000007">
    <property type="protein sequence ID" value="KAH7056923.1"/>
    <property type="molecule type" value="Genomic_DNA"/>
</dbReference>
<dbReference type="InterPro" id="IPR036866">
    <property type="entry name" value="RibonucZ/Hydroxyglut_hydro"/>
</dbReference>
<keyword evidence="3" id="KW-0479">Metal-binding</keyword>
<gene>
    <name evidence="7" type="ORF">B0J12DRAFT_708992</name>
</gene>
<evidence type="ECO:0000313" key="7">
    <source>
        <dbReference type="EMBL" id="KAH7056923.1"/>
    </source>
</evidence>
<name>A0ABQ8GI21_9PEZI</name>
<accession>A0ABQ8GI21</accession>
<evidence type="ECO:0000256" key="2">
    <source>
        <dbReference type="ARBA" id="ARBA00007749"/>
    </source>
</evidence>